<name>A0A4Y2BC24_ARAVE</name>
<dbReference type="EMBL" id="BGPR01000066">
    <property type="protein sequence ID" value="GBL89750.1"/>
    <property type="molecule type" value="Genomic_DNA"/>
</dbReference>
<dbReference type="Proteomes" id="UP000499080">
    <property type="component" value="Unassembled WGS sequence"/>
</dbReference>
<protein>
    <submittedName>
        <fullName evidence="2">Uncharacterized protein</fullName>
    </submittedName>
</protein>
<gene>
    <name evidence="2" type="ORF">AVEN_104687_1</name>
</gene>
<reference evidence="2 3" key="1">
    <citation type="journal article" date="2019" name="Sci. Rep.">
        <title>Orb-weaving spider Araneus ventricosus genome elucidates the spidroin gene catalogue.</title>
        <authorList>
            <person name="Kono N."/>
            <person name="Nakamura H."/>
            <person name="Ohtoshi R."/>
            <person name="Moran D.A.P."/>
            <person name="Shinohara A."/>
            <person name="Yoshida Y."/>
            <person name="Fujiwara M."/>
            <person name="Mori M."/>
            <person name="Tomita M."/>
            <person name="Arakawa K."/>
        </authorList>
    </citation>
    <scope>NUCLEOTIDE SEQUENCE [LARGE SCALE GENOMIC DNA]</scope>
</reference>
<proteinExistence type="predicted"/>
<dbReference type="AlphaFoldDB" id="A0A4Y2BC24"/>
<evidence type="ECO:0000313" key="3">
    <source>
        <dbReference type="Proteomes" id="UP000499080"/>
    </source>
</evidence>
<evidence type="ECO:0000256" key="1">
    <source>
        <dbReference type="SAM" id="MobiDB-lite"/>
    </source>
</evidence>
<evidence type="ECO:0000313" key="2">
    <source>
        <dbReference type="EMBL" id="GBL89750.1"/>
    </source>
</evidence>
<organism evidence="2 3">
    <name type="scientific">Araneus ventricosus</name>
    <name type="common">Orbweaver spider</name>
    <name type="synonym">Epeira ventricosa</name>
    <dbReference type="NCBI Taxonomy" id="182803"/>
    <lineage>
        <taxon>Eukaryota</taxon>
        <taxon>Metazoa</taxon>
        <taxon>Ecdysozoa</taxon>
        <taxon>Arthropoda</taxon>
        <taxon>Chelicerata</taxon>
        <taxon>Arachnida</taxon>
        <taxon>Araneae</taxon>
        <taxon>Araneomorphae</taxon>
        <taxon>Entelegynae</taxon>
        <taxon>Araneoidea</taxon>
        <taxon>Araneidae</taxon>
        <taxon>Araneus</taxon>
    </lineage>
</organism>
<comment type="caution">
    <text evidence="2">The sequence shown here is derived from an EMBL/GenBank/DDBJ whole genome shotgun (WGS) entry which is preliminary data.</text>
</comment>
<feature type="region of interest" description="Disordered" evidence="1">
    <location>
        <begin position="69"/>
        <end position="90"/>
    </location>
</feature>
<keyword evidence="3" id="KW-1185">Reference proteome</keyword>
<accession>A0A4Y2BC24</accession>
<sequence>MNQSVRFDSASKCMKCFHNPNWLSLNGQKGISTQQYSAVLEEINKKIPAEDESDTLYLDGEETKYIDQETGSETDVEYNPNHKEYSNSNTNTNVRFIHPFNL</sequence>